<feature type="transmembrane region" description="Helical" evidence="5">
    <location>
        <begin position="60"/>
        <end position="79"/>
    </location>
</feature>
<evidence type="ECO:0000256" key="5">
    <source>
        <dbReference type="SAM" id="Phobius"/>
    </source>
</evidence>
<comment type="subcellular location">
    <subcellularLocation>
        <location evidence="1">Membrane</location>
        <topology evidence="1">Multi-pass membrane protein</topology>
    </subcellularLocation>
</comment>
<dbReference type="PANTHER" id="PTHR43359">
    <property type="entry name" value="FORMATE HYDROGENLYASE SUBUNIT 4"/>
    <property type="match status" value="1"/>
</dbReference>
<feature type="transmembrane region" description="Helical" evidence="5">
    <location>
        <begin position="245"/>
        <end position="265"/>
    </location>
</feature>
<protein>
    <submittedName>
        <fullName evidence="6">Formate hydrogenlyase subunit 4</fullName>
    </submittedName>
</protein>
<accession>A0A644XH13</accession>
<feature type="transmembrane region" description="Helical" evidence="5">
    <location>
        <begin position="163"/>
        <end position="181"/>
    </location>
</feature>
<dbReference type="InterPro" id="IPR052561">
    <property type="entry name" value="ComplexI_Subunit1"/>
</dbReference>
<evidence type="ECO:0000313" key="6">
    <source>
        <dbReference type="EMBL" id="MPM15510.1"/>
    </source>
</evidence>
<feature type="transmembrane region" description="Helical" evidence="5">
    <location>
        <begin position="216"/>
        <end position="238"/>
    </location>
</feature>
<evidence type="ECO:0000256" key="3">
    <source>
        <dbReference type="ARBA" id="ARBA00022989"/>
    </source>
</evidence>
<feature type="transmembrane region" description="Helical" evidence="5">
    <location>
        <begin position="130"/>
        <end position="151"/>
    </location>
</feature>
<feature type="transmembrane region" description="Helical" evidence="5">
    <location>
        <begin position="91"/>
        <end position="110"/>
    </location>
</feature>
<sequence>MMTILLIFAAALLFPGIILRTKSILAGRQGPGILQPLKDVALLFQKGSVISTTTSRVFKIAPAIGLASVLSATLVLPFGPFPSIVSFNGDIVFFAYMLALGKFFMIIAALDTGSAFEGMGANREALFSLLTEPAFFILAGTLSMLTGYTSFNEILVGLYNPDDSYILIYSILSVLILAQIMQVENSRLPVDDPKTHLELTMIHEVMILDYSGFDKALIHITTWLKFALYSTLIFDVLIPVQWSNAWLFGLFAAVVVSLAVFVGFIESFRARHKMGRNPVFIVTISSLALLAFVVVLILTEKIAVL</sequence>
<evidence type="ECO:0000256" key="1">
    <source>
        <dbReference type="ARBA" id="ARBA00004141"/>
    </source>
</evidence>
<dbReference type="Pfam" id="PF00146">
    <property type="entry name" value="NADHdh"/>
    <property type="match status" value="1"/>
</dbReference>
<dbReference type="EMBL" id="VSSQ01002455">
    <property type="protein sequence ID" value="MPM15510.1"/>
    <property type="molecule type" value="Genomic_DNA"/>
</dbReference>
<comment type="caution">
    <text evidence="6">The sequence shown here is derived from an EMBL/GenBank/DDBJ whole genome shotgun (WGS) entry which is preliminary data.</text>
</comment>
<feature type="transmembrane region" description="Helical" evidence="5">
    <location>
        <begin position="277"/>
        <end position="299"/>
    </location>
</feature>
<reference evidence="6" key="1">
    <citation type="submission" date="2019-08" db="EMBL/GenBank/DDBJ databases">
        <authorList>
            <person name="Kucharzyk K."/>
            <person name="Murdoch R.W."/>
            <person name="Higgins S."/>
            <person name="Loffler F."/>
        </authorList>
    </citation>
    <scope>NUCLEOTIDE SEQUENCE</scope>
</reference>
<keyword evidence="3 5" id="KW-1133">Transmembrane helix</keyword>
<proteinExistence type="predicted"/>
<evidence type="ECO:0000256" key="2">
    <source>
        <dbReference type="ARBA" id="ARBA00022692"/>
    </source>
</evidence>
<gene>
    <name evidence="6" type="primary">hycD_9</name>
    <name evidence="6" type="ORF">SDC9_61881</name>
</gene>
<keyword evidence="6" id="KW-0456">Lyase</keyword>
<keyword evidence="2 5" id="KW-0812">Transmembrane</keyword>
<dbReference type="GO" id="GO:0016829">
    <property type="term" value="F:lyase activity"/>
    <property type="evidence" value="ECO:0007669"/>
    <property type="project" value="UniProtKB-KW"/>
</dbReference>
<keyword evidence="4 5" id="KW-0472">Membrane</keyword>
<organism evidence="6">
    <name type="scientific">bioreactor metagenome</name>
    <dbReference type="NCBI Taxonomy" id="1076179"/>
    <lineage>
        <taxon>unclassified sequences</taxon>
        <taxon>metagenomes</taxon>
        <taxon>ecological metagenomes</taxon>
    </lineage>
</organism>
<dbReference type="PANTHER" id="PTHR43359:SF1">
    <property type="entry name" value="FORMATE HYDROGENLYASE SUBUNIT 4-RELATED"/>
    <property type="match status" value="1"/>
</dbReference>
<dbReference type="GO" id="GO:0005886">
    <property type="term" value="C:plasma membrane"/>
    <property type="evidence" value="ECO:0007669"/>
    <property type="project" value="TreeGrafter"/>
</dbReference>
<dbReference type="InterPro" id="IPR001694">
    <property type="entry name" value="NADH_UbQ_OxRdtase_su1/FPO"/>
</dbReference>
<name>A0A644XH13_9ZZZZ</name>
<dbReference type="AlphaFoldDB" id="A0A644XH13"/>
<evidence type="ECO:0000256" key="4">
    <source>
        <dbReference type="ARBA" id="ARBA00023136"/>
    </source>
</evidence>